<evidence type="ECO:0000313" key="2">
    <source>
        <dbReference type="Proteomes" id="UP001152759"/>
    </source>
</evidence>
<dbReference type="PANTHER" id="PTHR21615">
    <property type="entry name" value="CYCLIN N-TERMINAL DOMAIN-CONTAINING PROTEIN 1"/>
    <property type="match status" value="1"/>
</dbReference>
<proteinExistence type="predicted"/>
<organism evidence="1 2">
    <name type="scientific">Bemisia tabaci</name>
    <name type="common">Sweetpotato whitefly</name>
    <name type="synonym">Aleurodes tabaci</name>
    <dbReference type="NCBI Taxonomy" id="7038"/>
    <lineage>
        <taxon>Eukaryota</taxon>
        <taxon>Metazoa</taxon>
        <taxon>Ecdysozoa</taxon>
        <taxon>Arthropoda</taxon>
        <taxon>Hexapoda</taxon>
        <taxon>Insecta</taxon>
        <taxon>Pterygota</taxon>
        <taxon>Neoptera</taxon>
        <taxon>Paraneoptera</taxon>
        <taxon>Hemiptera</taxon>
        <taxon>Sternorrhyncha</taxon>
        <taxon>Aleyrodoidea</taxon>
        <taxon>Aleyrodidae</taxon>
        <taxon>Aleyrodinae</taxon>
        <taxon>Bemisia</taxon>
    </lineage>
</organism>
<dbReference type="InterPro" id="IPR036915">
    <property type="entry name" value="Cyclin-like_sf"/>
</dbReference>
<evidence type="ECO:0000313" key="1">
    <source>
        <dbReference type="EMBL" id="CAH0393960.1"/>
    </source>
</evidence>
<sequence>MSSMDEKVTPLPPFNLEGSLVQWLKKLQVDYNHTERNSKNLATHQVVPTPLVEFIFITSKALELPLEVKFLAVDLFDRFIRNQFKDLYSEVLGSLTPRSLKRWEKVEAKICSQLELRIFSCLQIASKFIPENSTDSKIGGATIITFVDALILGLYKHMYGSAEYNHILQKCYQMCEVVYLNHQEIYTHFFHKLTALWDRSHADRLSFSSVECNGLIKGAAIILTTARLSQIPEDKEKILTNELSRLTTSPEQCIQELSAVILHIICPQYTPSKKYIHTH</sequence>
<dbReference type="AlphaFoldDB" id="A0A9P0AKV0"/>
<protein>
    <recommendedName>
        <fullName evidence="3">Cyclin N-terminal domain-containing protein</fullName>
    </recommendedName>
</protein>
<dbReference type="EMBL" id="OU963868">
    <property type="protein sequence ID" value="CAH0393960.1"/>
    <property type="molecule type" value="Genomic_DNA"/>
</dbReference>
<dbReference type="Proteomes" id="UP001152759">
    <property type="component" value="Chromosome 7"/>
</dbReference>
<gene>
    <name evidence="1" type="ORF">BEMITA_LOCUS12310</name>
</gene>
<dbReference type="SUPFAM" id="SSF47954">
    <property type="entry name" value="Cyclin-like"/>
    <property type="match status" value="1"/>
</dbReference>
<evidence type="ECO:0008006" key="3">
    <source>
        <dbReference type="Google" id="ProtNLM"/>
    </source>
</evidence>
<name>A0A9P0AKV0_BEMTA</name>
<accession>A0A9P0AKV0</accession>
<reference evidence="1" key="1">
    <citation type="submission" date="2021-12" db="EMBL/GenBank/DDBJ databases">
        <authorList>
            <person name="King R."/>
        </authorList>
    </citation>
    <scope>NUCLEOTIDE SEQUENCE</scope>
</reference>
<keyword evidence="2" id="KW-1185">Reference proteome</keyword>
<dbReference type="GO" id="GO:0007131">
    <property type="term" value="P:reciprocal meiotic recombination"/>
    <property type="evidence" value="ECO:0007669"/>
    <property type="project" value="TreeGrafter"/>
</dbReference>
<dbReference type="Gene3D" id="1.10.472.10">
    <property type="entry name" value="Cyclin-like"/>
    <property type="match status" value="1"/>
</dbReference>
<dbReference type="PANTHER" id="PTHR21615:SF2">
    <property type="entry name" value="CYCLIN N-TERMINAL DOMAIN-CONTAINING PROTEIN 1"/>
    <property type="match status" value="1"/>
</dbReference>
<dbReference type="GO" id="GO:0035861">
    <property type="term" value="C:site of double-strand break"/>
    <property type="evidence" value="ECO:0007669"/>
    <property type="project" value="TreeGrafter"/>
</dbReference>